<accession>A0A6H1WUK8</accession>
<evidence type="ECO:0000256" key="1">
    <source>
        <dbReference type="ARBA" id="ARBA00004117"/>
    </source>
</evidence>
<keyword evidence="7" id="KW-1185">Reference proteome</keyword>
<dbReference type="GO" id="GO:0071973">
    <property type="term" value="P:bacterial-type flagellum-dependent cell motility"/>
    <property type="evidence" value="ECO:0007669"/>
    <property type="project" value="InterPro"/>
</dbReference>
<dbReference type="PANTHER" id="PTHR34653:SF1">
    <property type="entry name" value="FLAGELLAR HOOK-BASAL BODY COMPLEX PROTEIN FLIE"/>
    <property type="match status" value="1"/>
</dbReference>
<dbReference type="InterPro" id="IPR001624">
    <property type="entry name" value="FliE"/>
</dbReference>
<reference evidence="6 7" key="1">
    <citation type="submission" date="2019-08" db="EMBL/GenBank/DDBJ databases">
        <title>Complete genome sequence of Thermosulfurimonas marina SU872T, an anaerobic thermophilic chemolithoautotrophic bacterium isolated from a shallow marine hydrothermal vent.</title>
        <authorList>
            <person name="Allioux M."/>
            <person name="Jebbar M."/>
            <person name="Slobodkina G."/>
            <person name="Slobodkin A."/>
            <person name="Moalic Y."/>
            <person name="Frolova A."/>
            <person name="Shao Z."/>
            <person name="Alain K."/>
        </authorList>
    </citation>
    <scope>NUCLEOTIDE SEQUENCE [LARGE SCALE GENOMIC DNA]</scope>
    <source>
        <strain evidence="6 7">SU872</strain>
    </source>
</reference>
<evidence type="ECO:0000313" key="7">
    <source>
        <dbReference type="Proteomes" id="UP000501253"/>
    </source>
</evidence>
<evidence type="ECO:0000256" key="2">
    <source>
        <dbReference type="ARBA" id="ARBA00009272"/>
    </source>
</evidence>
<dbReference type="EMBL" id="CP042909">
    <property type="protein sequence ID" value="QJA06861.1"/>
    <property type="molecule type" value="Genomic_DNA"/>
</dbReference>
<dbReference type="HAMAP" id="MF_00724">
    <property type="entry name" value="FliE"/>
    <property type="match status" value="1"/>
</dbReference>
<evidence type="ECO:0000256" key="5">
    <source>
        <dbReference type="NCBIfam" id="TIGR00205"/>
    </source>
</evidence>
<evidence type="ECO:0000313" key="6">
    <source>
        <dbReference type="EMBL" id="QJA06861.1"/>
    </source>
</evidence>
<name>A0A6H1WUK8_9BACT</name>
<dbReference type="KEGG" id="tmai:FVE67_08695"/>
<dbReference type="RefSeq" id="WP_168720210.1">
    <property type="nucleotide sequence ID" value="NZ_CP042909.1"/>
</dbReference>
<organism evidence="6 7">
    <name type="scientific">Thermosulfurimonas marina</name>
    <dbReference type="NCBI Taxonomy" id="2047767"/>
    <lineage>
        <taxon>Bacteria</taxon>
        <taxon>Pseudomonadati</taxon>
        <taxon>Thermodesulfobacteriota</taxon>
        <taxon>Thermodesulfobacteria</taxon>
        <taxon>Thermodesulfobacteriales</taxon>
        <taxon>Thermodesulfobacteriaceae</taxon>
        <taxon>Thermosulfurimonas</taxon>
    </lineage>
</organism>
<dbReference type="NCBIfam" id="TIGR00205">
    <property type="entry name" value="fliE"/>
    <property type="match status" value="1"/>
</dbReference>
<dbReference type="GO" id="GO:0003774">
    <property type="term" value="F:cytoskeletal motor activity"/>
    <property type="evidence" value="ECO:0007669"/>
    <property type="project" value="InterPro"/>
</dbReference>
<dbReference type="PANTHER" id="PTHR34653">
    <property type="match status" value="1"/>
</dbReference>
<dbReference type="Proteomes" id="UP000501253">
    <property type="component" value="Chromosome"/>
</dbReference>
<gene>
    <name evidence="4 6" type="primary">fliE</name>
    <name evidence="6" type="ORF">FVE67_08695</name>
</gene>
<dbReference type="AlphaFoldDB" id="A0A6H1WUK8"/>
<evidence type="ECO:0000256" key="4">
    <source>
        <dbReference type="HAMAP-Rule" id="MF_00724"/>
    </source>
</evidence>
<proteinExistence type="inferred from homology"/>
<sequence>MKVNLNPLKNFPGQGLEKKSVQENTFGELLRQKIQEVDRDQKAALRALEDLAAGRQTDLTQLTLALTRADLSFKLLLRVRNKVLEAYQEIMRMQI</sequence>
<evidence type="ECO:0000256" key="3">
    <source>
        <dbReference type="ARBA" id="ARBA00023143"/>
    </source>
</evidence>
<comment type="similarity">
    <text evidence="2 4">Belongs to the FliE family.</text>
</comment>
<comment type="subcellular location">
    <subcellularLocation>
        <location evidence="1 4">Bacterial flagellum basal body</location>
    </subcellularLocation>
</comment>
<dbReference type="Pfam" id="PF02049">
    <property type="entry name" value="FliE"/>
    <property type="match status" value="1"/>
</dbReference>
<dbReference type="GO" id="GO:0009425">
    <property type="term" value="C:bacterial-type flagellum basal body"/>
    <property type="evidence" value="ECO:0007669"/>
    <property type="project" value="UniProtKB-SubCell"/>
</dbReference>
<keyword evidence="6" id="KW-0282">Flagellum</keyword>
<keyword evidence="6" id="KW-0969">Cilium</keyword>
<keyword evidence="6" id="KW-0966">Cell projection</keyword>
<protein>
    <recommendedName>
        <fullName evidence="4 5">Flagellar hook-basal body complex protein FliE</fullName>
    </recommendedName>
</protein>
<keyword evidence="3 4" id="KW-0975">Bacterial flagellum</keyword>
<dbReference type="GO" id="GO:0005198">
    <property type="term" value="F:structural molecule activity"/>
    <property type="evidence" value="ECO:0007669"/>
    <property type="project" value="UniProtKB-UniRule"/>
</dbReference>
<dbReference type="PRINTS" id="PR01006">
    <property type="entry name" value="FLGHOOKFLIE"/>
</dbReference>